<feature type="signal peptide" evidence="16">
    <location>
        <begin position="1"/>
        <end position="21"/>
    </location>
</feature>
<evidence type="ECO:0000313" key="19">
    <source>
        <dbReference type="Proteomes" id="UP000823913"/>
    </source>
</evidence>
<evidence type="ECO:0000256" key="3">
    <source>
        <dbReference type="ARBA" id="ARBA00007164"/>
    </source>
</evidence>
<evidence type="ECO:0000256" key="11">
    <source>
        <dbReference type="ARBA" id="ARBA00023316"/>
    </source>
</evidence>
<feature type="active site" description="Acyl-ester intermediate" evidence="13">
    <location>
        <position position="63"/>
    </location>
</feature>
<evidence type="ECO:0000256" key="16">
    <source>
        <dbReference type="SAM" id="SignalP"/>
    </source>
</evidence>
<comment type="pathway">
    <text evidence="2">Cell wall biogenesis; peptidoglycan biosynthesis.</text>
</comment>
<dbReference type="GO" id="GO:0008360">
    <property type="term" value="P:regulation of cell shape"/>
    <property type="evidence" value="ECO:0007669"/>
    <property type="project" value="UniProtKB-KW"/>
</dbReference>
<dbReference type="PRINTS" id="PR00725">
    <property type="entry name" value="DADACBPTASE1"/>
</dbReference>
<evidence type="ECO:0000256" key="1">
    <source>
        <dbReference type="ARBA" id="ARBA00003217"/>
    </source>
</evidence>
<dbReference type="InterPro" id="IPR015956">
    <property type="entry name" value="Peniciliin-bd_prot_C_sf"/>
</dbReference>
<keyword evidence="10" id="KW-0573">Peptidoglycan synthesis</keyword>
<dbReference type="AlphaFoldDB" id="A0A9D1J8P9"/>
<comment type="function">
    <text evidence="1">Removes C-terminal D-alanyl residues from sugar-peptide cell wall precursors.</text>
</comment>
<evidence type="ECO:0000256" key="13">
    <source>
        <dbReference type="PIRSR" id="PIRSR618044-1"/>
    </source>
</evidence>
<reference evidence="18" key="1">
    <citation type="submission" date="2020-10" db="EMBL/GenBank/DDBJ databases">
        <authorList>
            <person name="Gilroy R."/>
        </authorList>
    </citation>
    <scope>NUCLEOTIDE SEQUENCE</scope>
    <source>
        <strain evidence="18">ChiW16-3235</strain>
    </source>
</reference>
<evidence type="ECO:0000256" key="15">
    <source>
        <dbReference type="RuleBase" id="RU004016"/>
    </source>
</evidence>
<keyword evidence="8" id="KW-0378">Hydrolase</keyword>
<dbReference type="GO" id="GO:0009002">
    <property type="term" value="F:serine-type D-Ala-D-Ala carboxypeptidase activity"/>
    <property type="evidence" value="ECO:0007669"/>
    <property type="project" value="UniProtKB-EC"/>
</dbReference>
<dbReference type="Gene3D" id="2.60.410.10">
    <property type="entry name" value="D-Ala-D-Ala carboxypeptidase, C-terminal domain"/>
    <property type="match status" value="1"/>
</dbReference>
<dbReference type="Proteomes" id="UP000823913">
    <property type="component" value="Unassembled WGS sequence"/>
</dbReference>
<dbReference type="InterPro" id="IPR037167">
    <property type="entry name" value="Peptidase_S11_C_sf"/>
</dbReference>
<dbReference type="InterPro" id="IPR001967">
    <property type="entry name" value="Peptidase_S11_N"/>
</dbReference>
<keyword evidence="7 16" id="KW-0732">Signal</keyword>
<name>A0A9D1J8P9_9FIRM</name>
<dbReference type="InterPro" id="IPR012338">
    <property type="entry name" value="Beta-lactam/transpept-like"/>
</dbReference>
<comment type="catalytic activity">
    <reaction evidence="12">
        <text>Preferential cleavage: (Ac)2-L-Lys-D-Ala-|-D-Ala. Also transpeptidation of peptidyl-alanyl moieties that are N-acyl substituents of D-alanine.</text>
        <dbReference type="EC" id="3.4.16.4"/>
    </reaction>
</comment>
<dbReference type="SMART" id="SM00936">
    <property type="entry name" value="PBP5_C"/>
    <property type="match status" value="1"/>
</dbReference>
<dbReference type="GO" id="GO:0009252">
    <property type="term" value="P:peptidoglycan biosynthetic process"/>
    <property type="evidence" value="ECO:0007669"/>
    <property type="project" value="UniProtKB-KW"/>
</dbReference>
<evidence type="ECO:0000313" key="18">
    <source>
        <dbReference type="EMBL" id="HIR66904.1"/>
    </source>
</evidence>
<dbReference type="EC" id="3.4.16.4" evidence="4"/>
<accession>A0A9D1J8P9</accession>
<evidence type="ECO:0000256" key="9">
    <source>
        <dbReference type="ARBA" id="ARBA00022960"/>
    </source>
</evidence>
<feature type="active site" description="Proton acceptor" evidence="13">
    <location>
        <position position="66"/>
    </location>
</feature>
<dbReference type="InterPro" id="IPR018044">
    <property type="entry name" value="Peptidase_S11"/>
</dbReference>
<protein>
    <recommendedName>
        <fullName evidence="4">serine-type D-Ala-D-Ala carboxypeptidase</fullName>
        <ecNumber evidence="4">3.4.16.4</ecNumber>
    </recommendedName>
</protein>
<gene>
    <name evidence="18" type="ORF">IAB94_02505</name>
</gene>
<evidence type="ECO:0000256" key="7">
    <source>
        <dbReference type="ARBA" id="ARBA00022729"/>
    </source>
</evidence>
<sequence length="385" mass="41917">MKKFLAIALAAASCAALCAGAHKNNSFADEALTSGCKSACLMDAYSGQIVYEDNSLAHMPIASVCKVMTLTLCFDAIESGKLDPDGTITVSERAAGMGGSQVFLQSGLKYNVSELIKSIVVCSANDSCVALSETVCGSEQKFVDEMNKKAETLGCKDTLFANCTGLPKDTQYSCARDVAVMFGNLITHEKYFDYSRIWLEDFAHPDDRTTTMTNTNKLIKKYSYCDGGKTGFTNEAGFCLAATALKDNLRLVSVVLGGSTSDDRFDSTVSLFNYGFANYCNKMILDKNVNLNDKLPVSLGRKESVSIRPERDSFVFCSRDEQPDITFNVLTEHVKAPLCKGDKVGEIEVYKNGVMCDCVALVCAEDVARADFGDNWHKIVDNWGL</sequence>
<dbReference type="SUPFAM" id="SSF56601">
    <property type="entry name" value="beta-lactamase/transpeptidase-like"/>
    <property type="match status" value="1"/>
</dbReference>
<keyword evidence="11" id="KW-0961">Cell wall biogenesis/degradation</keyword>
<comment type="caution">
    <text evidence="18">The sequence shown here is derived from an EMBL/GenBank/DDBJ whole genome shotgun (WGS) entry which is preliminary data.</text>
</comment>
<evidence type="ECO:0000256" key="5">
    <source>
        <dbReference type="ARBA" id="ARBA00022645"/>
    </source>
</evidence>
<proteinExistence type="inferred from homology"/>
<keyword evidence="6" id="KW-0645">Protease</keyword>
<dbReference type="SUPFAM" id="SSF69189">
    <property type="entry name" value="Penicillin-binding protein associated domain"/>
    <property type="match status" value="1"/>
</dbReference>
<reference evidence="18" key="2">
    <citation type="journal article" date="2021" name="PeerJ">
        <title>Extensive microbial diversity within the chicken gut microbiome revealed by metagenomics and culture.</title>
        <authorList>
            <person name="Gilroy R."/>
            <person name="Ravi A."/>
            <person name="Getino M."/>
            <person name="Pursley I."/>
            <person name="Horton D.L."/>
            <person name="Alikhan N.F."/>
            <person name="Baker D."/>
            <person name="Gharbi K."/>
            <person name="Hall N."/>
            <person name="Watson M."/>
            <person name="Adriaenssens E.M."/>
            <person name="Foster-Nyarko E."/>
            <person name="Jarju S."/>
            <person name="Secka A."/>
            <person name="Antonio M."/>
            <person name="Oren A."/>
            <person name="Chaudhuri R.R."/>
            <person name="La Ragione R."/>
            <person name="Hildebrand F."/>
            <person name="Pallen M.J."/>
        </authorList>
    </citation>
    <scope>NUCLEOTIDE SEQUENCE</scope>
    <source>
        <strain evidence="18">ChiW16-3235</strain>
    </source>
</reference>
<evidence type="ECO:0000256" key="14">
    <source>
        <dbReference type="PIRSR" id="PIRSR618044-2"/>
    </source>
</evidence>
<feature type="binding site" evidence="14">
    <location>
        <position position="229"/>
    </location>
    <ligand>
        <name>substrate</name>
    </ligand>
</feature>
<keyword evidence="5 18" id="KW-0121">Carboxypeptidase</keyword>
<dbReference type="EMBL" id="DVHK01000059">
    <property type="protein sequence ID" value="HIR66904.1"/>
    <property type="molecule type" value="Genomic_DNA"/>
</dbReference>
<keyword evidence="9" id="KW-0133">Cell shape</keyword>
<feature type="chain" id="PRO_5039390936" description="serine-type D-Ala-D-Ala carboxypeptidase" evidence="16">
    <location>
        <begin position="22"/>
        <end position="385"/>
    </location>
</feature>
<evidence type="ECO:0000256" key="8">
    <source>
        <dbReference type="ARBA" id="ARBA00022801"/>
    </source>
</evidence>
<dbReference type="Gene3D" id="3.40.710.10">
    <property type="entry name" value="DD-peptidase/beta-lactamase superfamily"/>
    <property type="match status" value="1"/>
</dbReference>
<feature type="domain" description="Peptidase S11 D-Ala-D-Ala carboxypeptidase A C-terminal" evidence="17">
    <location>
        <begin position="279"/>
        <end position="369"/>
    </location>
</feature>
<dbReference type="GO" id="GO:0006508">
    <property type="term" value="P:proteolysis"/>
    <property type="evidence" value="ECO:0007669"/>
    <property type="project" value="UniProtKB-KW"/>
</dbReference>
<evidence type="ECO:0000259" key="17">
    <source>
        <dbReference type="SMART" id="SM00936"/>
    </source>
</evidence>
<dbReference type="GO" id="GO:0071555">
    <property type="term" value="P:cell wall organization"/>
    <property type="evidence" value="ECO:0007669"/>
    <property type="project" value="UniProtKB-KW"/>
</dbReference>
<evidence type="ECO:0000256" key="10">
    <source>
        <dbReference type="ARBA" id="ARBA00022984"/>
    </source>
</evidence>
<dbReference type="PANTHER" id="PTHR21581">
    <property type="entry name" value="D-ALANYL-D-ALANINE CARBOXYPEPTIDASE"/>
    <property type="match status" value="1"/>
</dbReference>
<dbReference type="Pfam" id="PF00768">
    <property type="entry name" value="Peptidase_S11"/>
    <property type="match status" value="1"/>
</dbReference>
<evidence type="ECO:0000256" key="2">
    <source>
        <dbReference type="ARBA" id="ARBA00004752"/>
    </source>
</evidence>
<dbReference type="Pfam" id="PF07943">
    <property type="entry name" value="PBP5_C"/>
    <property type="match status" value="1"/>
</dbReference>
<evidence type="ECO:0000256" key="4">
    <source>
        <dbReference type="ARBA" id="ARBA00012448"/>
    </source>
</evidence>
<dbReference type="InterPro" id="IPR012907">
    <property type="entry name" value="Peptidase_S11_C"/>
</dbReference>
<organism evidence="18 19">
    <name type="scientific">Candidatus Coproplasma avicola</name>
    <dbReference type="NCBI Taxonomy" id="2840744"/>
    <lineage>
        <taxon>Bacteria</taxon>
        <taxon>Bacillati</taxon>
        <taxon>Bacillota</taxon>
        <taxon>Clostridia</taxon>
        <taxon>Eubacteriales</taxon>
        <taxon>Candidatus Coproplasma</taxon>
    </lineage>
</organism>
<comment type="similarity">
    <text evidence="3 15">Belongs to the peptidase S11 family.</text>
</comment>
<evidence type="ECO:0000256" key="6">
    <source>
        <dbReference type="ARBA" id="ARBA00022670"/>
    </source>
</evidence>
<evidence type="ECO:0000256" key="12">
    <source>
        <dbReference type="ARBA" id="ARBA00034000"/>
    </source>
</evidence>
<feature type="active site" evidence="13">
    <location>
        <position position="123"/>
    </location>
</feature>
<dbReference type="PANTHER" id="PTHR21581:SF6">
    <property type="entry name" value="TRAFFICKING PROTEIN PARTICLE COMPLEX SUBUNIT 12"/>
    <property type="match status" value="1"/>
</dbReference>